<feature type="transmembrane region" description="Helical" evidence="1">
    <location>
        <begin position="21"/>
        <end position="40"/>
    </location>
</feature>
<evidence type="ECO:0000313" key="2">
    <source>
        <dbReference type="EMBL" id="MBE9460734.1"/>
    </source>
</evidence>
<feature type="transmembrane region" description="Helical" evidence="1">
    <location>
        <begin position="46"/>
        <end position="66"/>
    </location>
</feature>
<dbReference type="InterPro" id="IPR021257">
    <property type="entry name" value="DUF2809"/>
</dbReference>
<keyword evidence="3" id="KW-1185">Reference proteome</keyword>
<proteinExistence type="predicted"/>
<name>A0ABR9W6D9_9BACT</name>
<sequence>MISFGLLSRKIAYQLPEFINLYLGDSLWALMIFLMTGFILNKVSTFQAMIIAISFCYLIELSQLYHADWIDNIRSTTLGGLVLGYGFLWSDILAYSIGVGFGAIFEKLVLKP</sequence>
<dbReference type="EMBL" id="JACYGY010000001">
    <property type="protein sequence ID" value="MBE9460734.1"/>
    <property type="molecule type" value="Genomic_DNA"/>
</dbReference>
<organism evidence="2 3">
    <name type="scientific">Dyadobacter subterraneus</name>
    <dbReference type="NCBI Taxonomy" id="2773304"/>
    <lineage>
        <taxon>Bacteria</taxon>
        <taxon>Pseudomonadati</taxon>
        <taxon>Bacteroidota</taxon>
        <taxon>Cytophagia</taxon>
        <taxon>Cytophagales</taxon>
        <taxon>Spirosomataceae</taxon>
        <taxon>Dyadobacter</taxon>
    </lineage>
</organism>
<gene>
    <name evidence="2" type="ORF">IEE83_02460</name>
</gene>
<keyword evidence="1" id="KW-0472">Membrane</keyword>
<dbReference type="Pfam" id="PF10990">
    <property type="entry name" value="DUF2809"/>
    <property type="match status" value="1"/>
</dbReference>
<evidence type="ECO:0000256" key="1">
    <source>
        <dbReference type="SAM" id="Phobius"/>
    </source>
</evidence>
<evidence type="ECO:0000313" key="3">
    <source>
        <dbReference type="Proteomes" id="UP000634134"/>
    </source>
</evidence>
<comment type="caution">
    <text evidence="2">The sequence shown here is derived from an EMBL/GenBank/DDBJ whole genome shotgun (WGS) entry which is preliminary data.</text>
</comment>
<protein>
    <submittedName>
        <fullName evidence="2">DUF2809 domain-containing protein</fullName>
    </submittedName>
</protein>
<reference evidence="3" key="1">
    <citation type="submission" date="2023-07" db="EMBL/GenBank/DDBJ databases">
        <title>Dyadobacter sp. nov 'subterranea' isolated from contaminted grondwater.</title>
        <authorList>
            <person name="Szabo I."/>
            <person name="Al-Omari J."/>
            <person name="Szerdahelyi S.G."/>
            <person name="Rado J."/>
        </authorList>
    </citation>
    <scope>NUCLEOTIDE SEQUENCE [LARGE SCALE GENOMIC DNA]</scope>
    <source>
        <strain evidence="3">UP-52</strain>
    </source>
</reference>
<dbReference type="Proteomes" id="UP000634134">
    <property type="component" value="Unassembled WGS sequence"/>
</dbReference>
<keyword evidence="1" id="KW-0812">Transmembrane</keyword>
<feature type="transmembrane region" description="Helical" evidence="1">
    <location>
        <begin position="78"/>
        <end position="105"/>
    </location>
</feature>
<keyword evidence="1" id="KW-1133">Transmembrane helix</keyword>
<accession>A0ABR9W6D9</accession>